<reference evidence="7 8" key="1">
    <citation type="submission" date="2020-03" db="EMBL/GenBank/DDBJ databases">
        <authorList>
            <person name="Zhu W."/>
        </authorList>
    </citation>
    <scope>NUCLEOTIDE SEQUENCE [LARGE SCALE GENOMIC DNA]</scope>
    <source>
        <strain evidence="7 8">323-1</strain>
    </source>
</reference>
<dbReference type="Proteomes" id="UP000502297">
    <property type="component" value="Chromosome"/>
</dbReference>
<dbReference type="SUPFAM" id="SSF103088">
    <property type="entry name" value="OmpA-like"/>
    <property type="match status" value="1"/>
</dbReference>
<evidence type="ECO:0000259" key="6">
    <source>
        <dbReference type="PROSITE" id="PS51123"/>
    </source>
</evidence>
<comment type="subcellular location">
    <subcellularLocation>
        <location evidence="1">Cell outer membrane</location>
    </subcellularLocation>
</comment>
<keyword evidence="5" id="KW-0812">Transmembrane</keyword>
<dbReference type="PROSITE" id="PS51123">
    <property type="entry name" value="OMPA_2"/>
    <property type="match status" value="1"/>
</dbReference>
<evidence type="ECO:0000256" key="1">
    <source>
        <dbReference type="ARBA" id="ARBA00004442"/>
    </source>
</evidence>
<dbReference type="AlphaFoldDB" id="A0A6G8RWP2"/>
<name>A0A6G8RWP2_9GAMM</name>
<dbReference type="PANTHER" id="PTHR30329:SF21">
    <property type="entry name" value="LIPOPROTEIN YIAD-RELATED"/>
    <property type="match status" value="1"/>
</dbReference>
<dbReference type="EMBL" id="CP049801">
    <property type="protein sequence ID" value="QIO06307.1"/>
    <property type="molecule type" value="Genomic_DNA"/>
</dbReference>
<protein>
    <submittedName>
        <fullName evidence="7">OmpA family protein</fullName>
    </submittedName>
</protein>
<gene>
    <name evidence="7" type="ORF">G8E00_10255</name>
</gene>
<sequence length="508" mass="56554">MDLIQILKERVIPVVLKQDLSNQDLNQQDATITNEKQSVLSLFFPILLIILRAKPKLIESLQHNLNPRLSDLFQQDTQSKQQLIQSIQHSLPYDQVENLLDRSIAPTLNVLEDLAGSREPDDIARFLDRNRETIRGTLPIWSLPILGAMGIHYDNLKPLTDPTVKTVPVEKAHAEPEKKKGGFLLPLIALLILALIVAFLWRSCQEKNQKIDHTQVAPNADQELAFFQLSTDKSGNLDTCKARIGNPTFTQILQQDIKQLFKHPMGCEVDSSNKFRSELVDQAALPEVLKLIQGVPHINLVWTGAEISIQGPDTDTVKKLAEKIKPLVPEVNVVFQAVSSLNQQTIANEQKVVDESVRKAESALNQIDREKVQPVDIAKALNLQIINFAFSSAEIPDVNKSVLDKAAVLIKEVDNVHLKVKGYTDSVGTAEVNNKLSNLRAEAVVNYLVSKGVDKSKLTAVGYGQEQPVADNTTPEGQFKNRRIEFEVVNTETGVKREVGSNGIEKKN</sequence>
<dbReference type="GO" id="GO:0009279">
    <property type="term" value="C:cell outer membrane"/>
    <property type="evidence" value="ECO:0007669"/>
    <property type="project" value="UniProtKB-SubCell"/>
</dbReference>
<evidence type="ECO:0000256" key="5">
    <source>
        <dbReference type="SAM" id="Phobius"/>
    </source>
</evidence>
<feature type="transmembrane region" description="Helical" evidence="5">
    <location>
        <begin position="183"/>
        <end position="201"/>
    </location>
</feature>
<evidence type="ECO:0000256" key="4">
    <source>
        <dbReference type="PROSITE-ProRule" id="PRU00473"/>
    </source>
</evidence>
<proteinExistence type="predicted"/>
<evidence type="ECO:0000313" key="7">
    <source>
        <dbReference type="EMBL" id="QIO06307.1"/>
    </source>
</evidence>
<keyword evidence="3" id="KW-0998">Cell outer membrane</keyword>
<dbReference type="Pfam" id="PF00691">
    <property type="entry name" value="OmpA"/>
    <property type="match status" value="1"/>
</dbReference>
<keyword evidence="2 4" id="KW-0472">Membrane</keyword>
<evidence type="ECO:0000313" key="8">
    <source>
        <dbReference type="Proteomes" id="UP000502297"/>
    </source>
</evidence>
<dbReference type="PANTHER" id="PTHR30329">
    <property type="entry name" value="STATOR ELEMENT OF FLAGELLAR MOTOR COMPLEX"/>
    <property type="match status" value="1"/>
</dbReference>
<accession>A0A6G8RWP2</accession>
<dbReference type="InterPro" id="IPR050330">
    <property type="entry name" value="Bact_OuterMem_StrucFunc"/>
</dbReference>
<dbReference type="PRINTS" id="PR01021">
    <property type="entry name" value="OMPADOMAIN"/>
</dbReference>
<dbReference type="PRINTS" id="PR01023">
    <property type="entry name" value="NAFLGMOTY"/>
</dbReference>
<evidence type="ECO:0000256" key="3">
    <source>
        <dbReference type="ARBA" id="ARBA00023237"/>
    </source>
</evidence>
<dbReference type="RefSeq" id="WP_166224334.1">
    <property type="nucleotide sequence ID" value="NZ_CP049801.1"/>
</dbReference>
<dbReference type="InterPro" id="IPR006664">
    <property type="entry name" value="OMP_bac"/>
</dbReference>
<evidence type="ECO:0000256" key="2">
    <source>
        <dbReference type="ARBA" id="ARBA00023136"/>
    </source>
</evidence>
<dbReference type="CDD" id="cd07185">
    <property type="entry name" value="OmpA_C-like"/>
    <property type="match status" value="1"/>
</dbReference>
<organism evidence="7 8">
    <name type="scientific">Acinetobacter shaoyimingii</name>
    <dbReference type="NCBI Taxonomy" id="2715164"/>
    <lineage>
        <taxon>Bacteria</taxon>
        <taxon>Pseudomonadati</taxon>
        <taxon>Pseudomonadota</taxon>
        <taxon>Gammaproteobacteria</taxon>
        <taxon>Moraxellales</taxon>
        <taxon>Moraxellaceae</taxon>
        <taxon>Acinetobacter</taxon>
    </lineage>
</organism>
<dbReference type="Gene3D" id="3.30.1330.60">
    <property type="entry name" value="OmpA-like domain"/>
    <property type="match status" value="1"/>
</dbReference>
<keyword evidence="5" id="KW-1133">Transmembrane helix</keyword>
<feature type="domain" description="OmpA-like" evidence="6">
    <location>
        <begin position="375"/>
        <end position="492"/>
    </location>
</feature>
<dbReference type="InterPro" id="IPR006665">
    <property type="entry name" value="OmpA-like"/>
</dbReference>
<keyword evidence="8" id="KW-1185">Reference proteome</keyword>
<dbReference type="KEGG" id="asha:G8E00_10255"/>
<dbReference type="InterPro" id="IPR036737">
    <property type="entry name" value="OmpA-like_sf"/>
</dbReference>